<dbReference type="STRING" id="407022.SAMN05661044_00204"/>
<dbReference type="EMBL" id="FOAF01000001">
    <property type="protein sequence ID" value="SEK42140.1"/>
    <property type="molecule type" value="Genomic_DNA"/>
</dbReference>
<dbReference type="OrthoDB" id="766206at2"/>
<sequence>MPKNIFSKLLLLTIALLFSVKPIVGFHLYAKAQPLSSNELITIIKSFSKRKQEYFDDMLCENDIAMQSGKTSLLPLLFGYLLQYLKRYTDQLANWLVQLRQCSIYRFWPTKQYLIFEQLAL</sequence>
<name>A0A1H7GZP7_OLID1</name>
<dbReference type="Proteomes" id="UP000199421">
    <property type="component" value="Unassembled WGS sequence"/>
</dbReference>
<gene>
    <name evidence="1" type="ORF">SAMN05661044_00204</name>
</gene>
<protein>
    <submittedName>
        <fullName evidence="1">Uncharacterized protein</fullName>
    </submittedName>
</protein>
<dbReference type="RefSeq" id="WP_093316920.1">
    <property type="nucleotide sequence ID" value="NZ_FOAF01000001.1"/>
</dbReference>
<keyword evidence="2" id="KW-1185">Reference proteome</keyword>
<evidence type="ECO:0000313" key="1">
    <source>
        <dbReference type="EMBL" id="SEK42140.1"/>
    </source>
</evidence>
<dbReference type="AlphaFoldDB" id="A0A1H7GZP7"/>
<proteinExistence type="predicted"/>
<reference evidence="2" key="1">
    <citation type="submission" date="2016-10" db="EMBL/GenBank/DDBJ databases">
        <authorList>
            <person name="Varghese N."/>
            <person name="Submissions S."/>
        </authorList>
    </citation>
    <scope>NUCLEOTIDE SEQUENCE [LARGE SCALE GENOMIC DNA]</scope>
    <source>
        <strain evidence="2">DSM 18733</strain>
    </source>
</reference>
<accession>A0A1H7GZP7</accession>
<evidence type="ECO:0000313" key="2">
    <source>
        <dbReference type="Proteomes" id="UP000199421"/>
    </source>
</evidence>
<organism evidence="1 2">
    <name type="scientific">Olivibacter domesticus</name>
    <name type="common">Pseudosphingobacterium domesticum</name>
    <dbReference type="NCBI Taxonomy" id="407022"/>
    <lineage>
        <taxon>Bacteria</taxon>
        <taxon>Pseudomonadati</taxon>
        <taxon>Bacteroidota</taxon>
        <taxon>Sphingobacteriia</taxon>
        <taxon>Sphingobacteriales</taxon>
        <taxon>Sphingobacteriaceae</taxon>
        <taxon>Olivibacter</taxon>
    </lineage>
</organism>